<keyword evidence="10" id="KW-1185">Reference proteome</keyword>
<evidence type="ECO:0000259" key="8">
    <source>
        <dbReference type="PROSITE" id="PS51151"/>
    </source>
</evidence>
<dbReference type="PIRSF" id="PIRSF015901">
    <property type="entry name" value="NAC_alpha"/>
    <property type="match status" value="1"/>
</dbReference>
<keyword evidence="4" id="KW-0813">Transport</keyword>
<dbReference type="InterPro" id="IPR016641">
    <property type="entry name" value="EGD2/NACA0like"/>
</dbReference>
<evidence type="ECO:0000256" key="7">
    <source>
        <dbReference type="SAM" id="MobiDB-lite"/>
    </source>
</evidence>
<feature type="domain" description="NAC-A/B" evidence="8">
    <location>
        <begin position="14"/>
        <end position="78"/>
    </location>
</feature>
<dbReference type="FunFam" id="2.20.70.30:FF:000002">
    <property type="entry name" value="Nascent polypeptide-associated complex (NAC), alpha subunit"/>
    <property type="match status" value="1"/>
</dbReference>
<evidence type="ECO:0000256" key="3">
    <source>
        <dbReference type="ARBA" id="ARBA00014437"/>
    </source>
</evidence>
<gene>
    <name evidence="9" type="ORF">AW171_hschr74115</name>
</gene>
<evidence type="ECO:0000313" key="10">
    <source>
        <dbReference type="Proteomes" id="UP000243052"/>
    </source>
</evidence>
<dbReference type="Gene3D" id="2.20.70.30">
    <property type="entry name" value="Nascent polypeptide-associated complex domain"/>
    <property type="match status" value="1"/>
</dbReference>
<comment type="function">
    <text evidence="5">Component of the nascent polypeptide-associated complex (NAC), a dynamic component of the ribosomal exit tunnel, protecting the emerging polypeptides from interaction with other cytoplasmic proteins to ensure appropriate nascent protein targeting. The NAC complex also promotes mitochondrial protein import by enhancing productive ribosome interactions with the outer mitochondrial membrane and blocks the inappropriate interaction of ribosomes translating non-secretory nascent polypeptides with translocation sites in the membrane of the endoplasmic reticulum. EGD2 may also be involved in transcription regulation.</text>
</comment>
<dbReference type="OrthoDB" id="3169036at2759"/>
<dbReference type="InterPro" id="IPR044034">
    <property type="entry name" value="NAC-like_UBA"/>
</dbReference>
<dbReference type="PANTHER" id="PTHR21713">
    <property type="entry name" value="NASCENT POLYPEPTIDE ASSOCIATED COMPLEX ALPHA SUBUNIT-RELATED"/>
    <property type="match status" value="1"/>
</dbReference>
<evidence type="ECO:0000256" key="4">
    <source>
        <dbReference type="ARBA" id="ARBA00022927"/>
    </source>
</evidence>
<dbReference type="PROSITE" id="PS51151">
    <property type="entry name" value="NAC_AB"/>
    <property type="match status" value="1"/>
</dbReference>
<dbReference type="AlphaFoldDB" id="A0A0X8HVC1"/>
<evidence type="ECO:0000313" key="9">
    <source>
        <dbReference type="EMBL" id="AMD22104.1"/>
    </source>
</evidence>
<dbReference type="Proteomes" id="UP000243052">
    <property type="component" value="Chromosome vii"/>
</dbReference>
<dbReference type="SMART" id="SM01407">
    <property type="entry name" value="NAC"/>
    <property type="match status" value="1"/>
</dbReference>
<organism evidence="9 10">
    <name type="scientific">Eremothecium sinecaudum</name>
    <dbReference type="NCBI Taxonomy" id="45286"/>
    <lineage>
        <taxon>Eukaryota</taxon>
        <taxon>Fungi</taxon>
        <taxon>Dikarya</taxon>
        <taxon>Ascomycota</taxon>
        <taxon>Saccharomycotina</taxon>
        <taxon>Saccharomycetes</taxon>
        <taxon>Saccharomycetales</taxon>
        <taxon>Saccharomycetaceae</taxon>
        <taxon>Eremothecium</taxon>
    </lineage>
</organism>
<dbReference type="Pfam" id="PF01849">
    <property type="entry name" value="NAC"/>
    <property type="match status" value="1"/>
</dbReference>
<name>A0A0X8HVC1_9SACH</name>
<feature type="region of interest" description="Disordered" evidence="7">
    <location>
        <begin position="80"/>
        <end position="143"/>
    </location>
</feature>
<dbReference type="InterPro" id="IPR002715">
    <property type="entry name" value="Nas_poly-pep-assoc_cplx_dom"/>
</dbReference>
<dbReference type="InterPro" id="IPR038187">
    <property type="entry name" value="NAC_A/B_dom_sf"/>
</dbReference>
<dbReference type="GO" id="GO:0015031">
    <property type="term" value="P:protein transport"/>
    <property type="evidence" value="ECO:0007669"/>
    <property type="project" value="UniProtKB-KW"/>
</dbReference>
<dbReference type="GeneID" id="28725435"/>
<dbReference type="RefSeq" id="XP_017989100.1">
    <property type="nucleotide sequence ID" value="XM_018133737.1"/>
</dbReference>
<comment type="subcellular location">
    <subcellularLocation>
        <location evidence="1">Cytoplasm</location>
    </subcellularLocation>
</comment>
<protein>
    <recommendedName>
        <fullName evidence="3">Nascent polypeptide-associated complex subunit alpha</fullName>
    </recommendedName>
    <alternativeName>
        <fullName evidence="6">Alpha-NAC</fullName>
    </alternativeName>
</protein>
<dbReference type="CDD" id="cd14358">
    <property type="entry name" value="UBA_NAC_euk"/>
    <property type="match status" value="1"/>
</dbReference>
<dbReference type="EMBL" id="CP014247">
    <property type="protein sequence ID" value="AMD22104.1"/>
    <property type="molecule type" value="Genomic_DNA"/>
</dbReference>
<comment type="similarity">
    <text evidence="2">Belongs to the NAC-alpha family.</text>
</comment>
<evidence type="ECO:0000256" key="5">
    <source>
        <dbReference type="ARBA" id="ARBA00025035"/>
    </source>
</evidence>
<evidence type="ECO:0000256" key="1">
    <source>
        <dbReference type="ARBA" id="ARBA00004496"/>
    </source>
</evidence>
<feature type="compositionally biased region" description="Low complexity" evidence="7">
    <location>
        <begin position="111"/>
        <end position="133"/>
    </location>
</feature>
<dbReference type="Pfam" id="PF19026">
    <property type="entry name" value="UBA_HYPK"/>
    <property type="match status" value="1"/>
</dbReference>
<proteinExistence type="inferred from homology"/>
<keyword evidence="4" id="KW-0653">Protein transport</keyword>
<dbReference type="STRING" id="45286.A0A0X8HVC1"/>
<evidence type="ECO:0000256" key="6">
    <source>
        <dbReference type="ARBA" id="ARBA00030300"/>
    </source>
</evidence>
<accession>A0A0X8HVC1</accession>
<dbReference type="GO" id="GO:0005854">
    <property type="term" value="C:nascent polypeptide-associated complex"/>
    <property type="evidence" value="ECO:0007669"/>
    <property type="project" value="InterPro"/>
</dbReference>
<dbReference type="Gene3D" id="1.10.8.10">
    <property type="entry name" value="DNA helicase RuvA subunit, C-terminal domain"/>
    <property type="match status" value="1"/>
</dbReference>
<evidence type="ECO:0000256" key="2">
    <source>
        <dbReference type="ARBA" id="ARBA00009882"/>
    </source>
</evidence>
<reference evidence="9 10" key="1">
    <citation type="submission" date="2016-01" db="EMBL/GenBank/DDBJ databases">
        <title>Genome sequence of the yeast Holleya sinecauda.</title>
        <authorList>
            <person name="Dietrich F.S."/>
        </authorList>
    </citation>
    <scope>NUCLEOTIDE SEQUENCE [LARGE SCALE GENOMIC DNA]</scope>
    <source>
        <strain evidence="9 10">ATCC 58844</strain>
    </source>
</reference>
<sequence length="181" mass="19717">MSEIPEDSQVSIFSRNERKAREIIKKLGLKQVTGISRVTFRKKNNQIFAIDHPEVFKSHGGNYVVFGEPKVDDFTRRLAKAQQHAAAASKDEQEIPSSSKDAGSIQADMLAAAEKSSQSPSAEASAPSAGASETEQVDETGLDADDIDLVMQQANVSRSEAINALRKHDQDIVNAIMSFSR</sequence>
<dbReference type="CDD" id="cd22054">
    <property type="entry name" value="NAC_NACA"/>
    <property type="match status" value="1"/>
</dbReference>